<feature type="transmembrane region" description="Helical" evidence="1">
    <location>
        <begin position="75"/>
        <end position="94"/>
    </location>
</feature>
<name>A0ABV7MC63_9PROT</name>
<feature type="transmembrane region" description="Helical" evidence="1">
    <location>
        <begin position="37"/>
        <end position="54"/>
    </location>
</feature>
<evidence type="ECO:0000313" key="3">
    <source>
        <dbReference type="Proteomes" id="UP001595607"/>
    </source>
</evidence>
<gene>
    <name evidence="2" type="ORF">ACFONP_06540</name>
</gene>
<sequence length="125" mass="13280">MNNQVVSSLVWAGLMVGSAAALTALEGAGILPDGGERGFGVVMGLVLAWTGNMMPKWGADKKCASDGEAFRMKRFAGITMMLGGIGYAVAFFVAPLEKAPYWAMLPVVIALLVIFLMVLTKRRIV</sequence>
<evidence type="ECO:0000256" key="1">
    <source>
        <dbReference type="SAM" id="Phobius"/>
    </source>
</evidence>
<organism evidence="2 3">
    <name type="scientific">Parvularcula lutaonensis</name>
    <dbReference type="NCBI Taxonomy" id="491923"/>
    <lineage>
        <taxon>Bacteria</taxon>
        <taxon>Pseudomonadati</taxon>
        <taxon>Pseudomonadota</taxon>
        <taxon>Alphaproteobacteria</taxon>
        <taxon>Parvularculales</taxon>
        <taxon>Parvularculaceae</taxon>
        <taxon>Parvularcula</taxon>
    </lineage>
</organism>
<evidence type="ECO:0008006" key="4">
    <source>
        <dbReference type="Google" id="ProtNLM"/>
    </source>
</evidence>
<dbReference type="RefSeq" id="WP_189570598.1">
    <property type="nucleotide sequence ID" value="NZ_BMXU01000001.1"/>
</dbReference>
<dbReference type="Proteomes" id="UP001595607">
    <property type="component" value="Unassembled WGS sequence"/>
</dbReference>
<keyword evidence="1" id="KW-0472">Membrane</keyword>
<comment type="caution">
    <text evidence="2">The sequence shown here is derived from an EMBL/GenBank/DDBJ whole genome shotgun (WGS) entry which is preliminary data.</text>
</comment>
<keyword evidence="3" id="KW-1185">Reference proteome</keyword>
<evidence type="ECO:0000313" key="2">
    <source>
        <dbReference type="EMBL" id="MFC3302387.1"/>
    </source>
</evidence>
<protein>
    <recommendedName>
        <fullName evidence="4">Transmembrane protein</fullName>
    </recommendedName>
</protein>
<reference evidence="3" key="1">
    <citation type="journal article" date="2019" name="Int. J. Syst. Evol. Microbiol.">
        <title>The Global Catalogue of Microorganisms (GCM) 10K type strain sequencing project: providing services to taxonomists for standard genome sequencing and annotation.</title>
        <authorList>
            <consortium name="The Broad Institute Genomics Platform"/>
            <consortium name="The Broad Institute Genome Sequencing Center for Infectious Disease"/>
            <person name="Wu L."/>
            <person name="Ma J."/>
        </authorList>
    </citation>
    <scope>NUCLEOTIDE SEQUENCE [LARGE SCALE GENOMIC DNA]</scope>
    <source>
        <strain evidence="3">KCTC 22245</strain>
    </source>
</reference>
<accession>A0ABV7MC63</accession>
<keyword evidence="1" id="KW-1133">Transmembrane helix</keyword>
<proteinExistence type="predicted"/>
<dbReference type="EMBL" id="JBHRVA010000002">
    <property type="protein sequence ID" value="MFC3302387.1"/>
    <property type="molecule type" value="Genomic_DNA"/>
</dbReference>
<keyword evidence="1" id="KW-0812">Transmembrane</keyword>
<feature type="transmembrane region" description="Helical" evidence="1">
    <location>
        <begin position="100"/>
        <end position="119"/>
    </location>
</feature>